<evidence type="ECO:0000313" key="1">
    <source>
        <dbReference type="EMBL" id="TFK58737.1"/>
    </source>
</evidence>
<name>A0ACD2ZZG8_9AGAR</name>
<reference evidence="1 2" key="1">
    <citation type="journal article" date="2019" name="Nat. Ecol. Evol.">
        <title>Megaphylogeny resolves global patterns of mushroom evolution.</title>
        <authorList>
            <person name="Varga T."/>
            <person name="Krizsan K."/>
            <person name="Foldi C."/>
            <person name="Dima B."/>
            <person name="Sanchez-Garcia M."/>
            <person name="Sanchez-Ramirez S."/>
            <person name="Szollosi G.J."/>
            <person name="Szarkandi J.G."/>
            <person name="Papp V."/>
            <person name="Albert L."/>
            <person name="Andreopoulos W."/>
            <person name="Angelini C."/>
            <person name="Antonin V."/>
            <person name="Barry K.W."/>
            <person name="Bougher N.L."/>
            <person name="Buchanan P."/>
            <person name="Buyck B."/>
            <person name="Bense V."/>
            <person name="Catcheside P."/>
            <person name="Chovatia M."/>
            <person name="Cooper J."/>
            <person name="Damon W."/>
            <person name="Desjardin D."/>
            <person name="Finy P."/>
            <person name="Geml J."/>
            <person name="Haridas S."/>
            <person name="Hughes K."/>
            <person name="Justo A."/>
            <person name="Karasinski D."/>
            <person name="Kautmanova I."/>
            <person name="Kiss B."/>
            <person name="Kocsube S."/>
            <person name="Kotiranta H."/>
            <person name="LaButti K.M."/>
            <person name="Lechner B.E."/>
            <person name="Liimatainen K."/>
            <person name="Lipzen A."/>
            <person name="Lukacs Z."/>
            <person name="Mihaltcheva S."/>
            <person name="Morgado L.N."/>
            <person name="Niskanen T."/>
            <person name="Noordeloos M.E."/>
            <person name="Ohm R.A."/>
            <person name="Ortiz-Santana B."/>
            <person name="Ovrebo C."/>
            <person name="Racz N."/>
            <person name="Riley R."/>
            <person name="Savchenko A."/>
            <person name="Shiryaev A."/>
            <person name="Soop K."/>
            <person name="Spirin V."/>
            <person name="Szebenyi C."/>
            <person name="Tomsovsky M."/>
            <person name="Tulloss R.E."/>
            <person name="Uehling J."/>
            <person name="Grigoriev I.V."/>
            <person name="Vagvolgyi C."/>
            <person name="Papp T."/>
            <person name="Martin F.M."/>
            <person name="Miettinen O."/>
            <person name="Hibbett D.S."/>
            <person name="Nagy L.G."/>
        </authorList>
    </citation>
    <scope>NUCLEOTIDE SEQUENCE [LARGE SCALE GENOMIC DNA]</scope>
    <source>
        <strain evidence="1 2">NL-1719</strain>
    </source>
</reference>
<dbReference type="Proteomes" id="UP000308600">
    <property type="component" value="Unassembled WGS sequence"/>
</dbReference>
<proteinExistence type="predicted"/>
<dbReference type="EMBL" id="ML209215">
    <property type="protein sequence ID" value="TFK58737.1"/>
    <property type="molecule type" value="Genomic_DNA"/>
</dbReference>
<sequence length="458" mass="51316">MLHSATFSSTVSSSVASLSTRPGTPSSAQGDLLESETKSDLSEESSFLSAASASTLVDHLQFPSLHQQRRNTVTAVRQPLVHQRRPIVKEDMSSMLFPMFGGDDNTESPREFWRRFTAHFASKTDEEWLKMFPNYLKLDSMADIWWEDLVALVGITNMTWKKAEEEFKKMWPSPPQEWEKKILELKLRKEDLGQTVMMEGVSVLSHVAWARQMEQLVKSGKVADKTTYLGIVYDGLPAIVQGEVMAPSCYANWLGFTSDVAKIDLQVIQTKLKNEKTARDELTRELSAQFRRLQVQSAPAPFKGGMRGGGAGRGAGRPVPAATAARKEFTEVERQQLANLVVKLVQYPNTPAGQAAYQKALAKWDQDHSGAFPTSYAQEPYPLKPGTAPVLSRECFRCGYTGHARADCKGEEVSRKEYRWRSICNNKLRKAQGETSAVRWVDIEDFEDQEGKEEGPLV</sequence>
<evidence type="ECO:0000313" key="2">
    <source>
        <dbReference type="Proteomes" id="UP000308600"/>
    </source>
</evidence>
<gene>
    <name evidence="1" type="ORF">BDN72DRAFT_906453</name>
</gene>
<keyword evidence="2" id="KW-1185">Reference proteome</keyword>
<organism evidence="1 2">
    <name type="scientific">Pluteus cervinus</name>
    <dbReference type="NCBI Taxonomy" id="181527"/>
    <lineage>
        <taxon>Eukaryota</taxon>
        <taxon>Fungi</taxon>
        <taxon>Dikarya</taxon>
        <taxon>Basidiomycota</taxon>
        <taxon>Agaricomycotina</taxon>
        <taxon>Agaricomycetes</taxon>
        <taxon>Agaricomycetidae</taxon>
        <taxon>Agaricales</taxon>
        <taxon>Pluteineae</taxon>
        <taxon>Pluteaceae</taxon>
        <taxon>Pluteus</taxon>
    </lineage>
</organism>
<accession>A0ACD2ZZG8</accession>
<protein>
    <submittedName>
        <fullName evidence="1">Uncharacterized protein</fullName>
    </submittedName>
</protein>